<reference evidence="1 2" key="1">
    <citation type="submission" date="2019-10" db="EMBL/GenBank/DDBJ databases">
        <title>New species of Slilvanegrellaceae.</title>
        <authorList>
            <person name="Pitt A."/>
            <person name="Hahn M.W."/>
        </authorList>
    </citation>
    <scope>NUCLEOTIDE SEQUENCE [LARGE SCALE GENOMIC DNA]</scope>
    <source>
        <strain evidence="1 2">SP-Ram-0.45-NSY-1</strain>
    </source>
</reference>
<dbReference type="AlphaFoldDB" id="A0A6N6VZZ5"/>
<keyword evidence="2" id="KW-1185">Reference proteome</keyword>
<dbReference type="PANTHER" id="PTHR38834:SF3">
    <property type="entry name" value="SOLUTE-BINDING PROTEIN FAMILY 3_N-TERMINAL DOMAIN-CONTAINING PROTEIN"/>
    <property type="match status" value="1"/>
</dbReference>
<dbReference type="EMBL" id="WFLM01000001">
    <property type="protein sequence ID" value="KAB8040912.1"/>
    <property type="molecule type" value="Genomic_DNA"/>
</dbReference>
<evidence type="ECO:0000313" key="2">
    <source>
        <dbReference type="Proteomes" id="UP000437748"/>
    </source>
</evidence>
<gene>
    <name evidence="1" type="ORF">GCL60_02990</name>
</gene>
<protein>
    <submittedName>
        <fullName evidence="1">Transporter substrate-binding domain-containing protein</fullName>
    </submittedName>
</protein>
<comment type="caution">
    <text evidence="1">The sequence shown here is derived from an EMBL/GenBank/DDBJ whole genome shotgun (WGS) entry which is preliminary data.</text>
</comment>
<sequence length="255" mass="29278">MKRKIFILLILILPIFFETKILAEKLKIKFYTTDRLSPHVTFIGDQMTGIIGDFINESLNEVAIIQIKVLPWPRAQIEVQQEKNSMIAPMGRTIERENKFKWLTKVFDDPVCVFTVKPNKAMNSIEDIKSLNKIGFTMGVGYLYKAKENGFSDKIITNYESQENAKQLKEGIINAWFSGTLSAKNQWKMQKLDVNQLQCGKAITNQQISIAAPLNSDSQFVSKISDVMEKYKSTPKFKKLLEKYSVTYSPFVKNE</sequence>
<organism evidence="1 2">
    <name type="scientific">Silvanigrella paludirubra</name>
    <dbReference type="NCBI Taxonomy" id="2499159"/>
    <lineage>
        <taxon>Bacteria</taxon>
        <taxon>Pseudomonadati</taxon>
        <taxon>Bdellovibrionota</taxon>
        <taxon>Oligoflexia</taxon>
        <taxon>Silvanigrellales</taxon>
        <taxon>Silvanigrellaceae</taxon>
        <taxon>Silvanigrella</taxon>
    </lineage>
</organism>
<name>A0A6N6VZZ5_9BACT</name>
<proteinExistence type="predicted"/>
<dbReference type="SUPFAM" id="SSF53850">
    <property type="entry name" value="Periplasmic binding protein-like II"/>
    <property type="match status" value="1"/>
</dbReference>
<dbReference type="PANTHER" id="PTHR38834">
    <property type="entry name" value="PERIPLASMIC SUBSTRATE BINDING PROTEIN FAMILY 3"/>
    <property type="match status" value="1"/>
</dbReference>
<dbReference type="OrthoDB" id="8587856at2"/>
<evidence type="ECO:0000313" key="1">
    <source>
        <dbReference type="EMBL" id="KAB8040912.1"/>
    </source>
</evidence>
<accession>A0A6N6VZZ5</accession>
<dbReference type="Gene3D" id="3.40.190.10">
    <property type="entry name" value="Periplasmic binding protein-like II"/>
    <property type="match status" value="2"/>
</dbReference>
<dbReference type="Proteomes" id="UP000437748">
    <property type="component" value="Unassembled WGS sequence"/>
</dbReference>
<dbReference type="RefSeq" id="WP_153418434.1">
    <property type="nucleotide sequence ID" value="NZ_WFLM01000001.1"/>
</dbReference>